<evidence type="ECO:0000313" key="2">
    <source>
        <dbReference type="EMBL" id="MBP1468743.1"/>
    </source>
</evidence>
<organism evidence="2 3">
    <name type="scientific">Candidatus Chloroploca mongolica</name>
    <dbReference type="NCBI Taxonomy" id="2528176"/>
    <lineage>
        <taxon>Bacteria</taxon>
        <taxon>Bacillati</taxon>
        <taxon>Chloroflexota</taxon>
        <taxon>Chloroflexia</taxon>
        <taxon>Chloroflexales</taxon>
        <taxon>Chloroflexineae</taxon>
        <taxon>Oscillochloridaceae</taxon>
        <taxon>Candidatus Chloroploca</taxon>
    </lineage>
</organism>
<evidence type="ECO:0000256" key="1">
    <source>
        <dbReference type="SAM" id="SignalP"/>
    </source>
</evidence>
<dbReference type="RefSeq" id="WP_135481801.1">
    <property type="nucleotide sequence ID" value="NZ_SIJK02000090.1"/>
</dbReference>
<protein>
    <recommendedName>
        <fullName evidence="4">CUB domain-containing protein</fullName>
    </recommendedName>
</protein>
<feature type="signal peptide" evidence="1">
    <location>
        <begin position="1"/>
        <end position="29"/>
    </location>
</feature>
<sequence length="655" mass="72554">MRMTAHRPLLIVALAILLLAFGSLFSAQARPITRPQATELAASIPTVESDHPYENNTDKFWTIPNTGGENAARLHFSRIELEEGVDQIFIYDANDTLIQEISTSAPDGMWSDPVPGASIKVALKSDGSGRFWGFAIDQLEPVNYPTIHYSPHPYPNNAKLERTFVNDAANPAGTRVRFDRIDLEDGVDYIVIYDLDNTPYQWITGSHPTGLTSKAVPGAGIKVQLISDGSVRHWGYNLVAVESGTPTAPEDPPQRVTLAESDHPYTGEAEQTWTITNPNVNATSSKVHFSRIELFRATLQVLDANDTVIQTFGWDTNKQDVWSDYVPGRVVKLKLLYHCCDAWWGFRADSIVDSIPNPGLAQSDHPYTSEADQSWTITNPNVNATSSKVHFSRIELFRATLQVLDANDTVIQTFGWDTNKQDVWSDYVPGRVVKLKLLYHCCDAWWGFRADSIVDSIPNPGLAQSDHPYTSEADQSWTITNPNVNATSSKVHFSRIELFRATLQVLDANDTVIQTFGWDTNKQDVWSDYVPGRVVKLKLLYHCCDAWWGFRVDAIEPSSADPVPPAGINGVYVQINAPGDVYLNGKKIFRVTAAGEYRIPLAAAAGVAIRDAALAAVAPGLYSIRIEHATSEQTIEVRVEATGGIEIVYLPMVRR</sequence>
<comment type="caution">
    <text evidence="2">The sequence shown here is derived from an EMBL/GenBank/DDBJ whole genome shotgun (WGS) entry which is preliminary data.</text>
</comment>
<keyword evidence="3" id="KW-1185">Reference proteome</keyword>
<proteinExistence type="predicted"/>
<dbReference type="Proteomes" id="UP001193081">
    <property type="component" value="Unassembled WGS sequence"/>
</dbReference>
<dbReference type="SUPFAM" id="SSF49854">
    <property type="entry name" value="Spermadhesin, CUB domain"/>
    <property type="match status" value="1"/>
</dbReference>
<keyword evidence="1" id="KW-0732">Signal</keyword>
<evidence type="ECO:0000313" key="3">
    <source>
        <dbReference type="Proteomes" id="UP001193081"/>
    </source>
</evidence>
<reference evidence="2 3" key="1">
    <citation type="submission" date="2021-03" db="EMBL/GenBank/DDBJ databases">
        <authorList>
            <person name="Grouzdev D.S."/>
        </authorList>
    </citation>
    <scope>NUCLEOTIDE SEQUENCE [LARGE SCALE GENOMIC DNA]</scope>
    <source>
        <strain evidence="2 3">M50-1</strain>
    </source>
</reference>
<name>A0ABS4DH51_9CHLR</name>
<dbReference type="EMBL" id="SIJK02000090">
    <property type="protein sequence ID" value="MBP1468743.1"/>
    <property type="molecule type" value="Genomic_DNA"/>
</dbReference>
<accession>A0ABS4DH51</accession>
<dbReference type="InterPro" id="IPR035914">
    <property type="entry name" value="Sperma_CUB_dom_sf"/>
</dbReference>
<evidence type="ECO:0008006" key="4">
    <source>
        <dbReference type="Google" id="ProtNLM"/>
    </source>
</evidence>
<gene>
    <name evidence="2" type="ORF">EYB53_023715</name>
</gene>
<feature type="chain" id="PRO_5045875030" description="CUB domain-containing protein" evidence="1">
    <location>
        <begin position="30"/>
        <end position="655"/>
    </location>
</feature>